<dbReference type="InterPro" id="IPR038185">
    <property type="entry name" value="MyTH4_dom_sf"/>
</dbReference>
<feature type="region of interest" description="Disordered" evidence="1">
    <location>
        <begin position="945"/>
        <end position="969"/>
    </location>
</feature>
<protein>
    <recommendedName>
        <fullName evidence="7">Rho GTPase-activating protein 39</fullName>
    </recommendedName>
</protein>
<dbReference type="Gene3D" id="1.10.555.10">
    <property type="entry name" value="Rho GTPase activation protein"/>
    <property type="match status" value="1"/>
</dbReference>
<dbReference type="PANTHER" id="PTHR45876:SF8">
    <property type="entry name" value="FI04035P"/>
    <property type="match status" value="1"/>
</dbReference>
<sequence length="969" mass="106329">MSTGSAEDRSAGNSSIQGHSVNGHDGPAPTTHGNPGARASVDCMPSAPEVHLNGQPASSMSGRKSMTDSVAGSVVPGEGWGANFWVTLVDPQTQVSFYACPATGEVSWDPPVGNFLLPPDPEGEWWEMIDESSGLPYYYHTKSGETVWERPDAFVIPLGILQNTALGRRLSARRGSPKELVAKDEGGFERAQYRRSNSYRSEQDLRQSNATQQKRRSRSATRSSPSHTTQPTASPAASPGSSKKTSPRRPATSDHMRSGTQSSGGPLAYPRGHPLAPIPGSPYVSDASSVAPSRKSMSTQSINDRYARAQAAAKMEQHREEDEGAKLASKYDSSTLGRSRSKSSSYLSYRAPQPQSLSAALEMIALSDSQSTASTISTDKVRTVSENGHGGRSATPSLLDPRKLRISTDKTDGLHTAPASPMWPRGKKKDKVGPPSPRRPIPALPHFGGGRSVSTPAPATINGKVISTPIFNPDATRNMNQAMNPGTVPPELYRKSTQASSVSLNTGRASKYPVLPHELSSDIQQFAETHFAKHYFSTHRVGILFKRKIPVEQMMSWQKNHLSSPLLQLNRSLHKNALKMFKVIQFIMGDRERERGLKLATGTESQISQAVLNSSTTSLPNPSKAAKLEDERWLLSEGIAHGELRDEIYCQVMKQLCGNPSAESIFKGWQLLCVLLVTFPPSKDFETYLHSYLQQATMQQEGRVDVMAKYCLRRLAYISRKGPRGKPPTTVEIETASDAAFHPSIFGESLDTIFRLQERSYPHMKVPIILPFLADGILALGGTKIEGIFRVPGDGDSVQDLKLRIEKGYYSLDGVDDPHILASLMKLWLRELCDPLVPDELYDECIRASKNPEACVSIVRRLPTINRRVVLFVISFLQLFLEEKVCAITKMTSQNLALVMTPNLLRCNSESIAVIFTNAQYEQTFVHNLLLHVRCDTIDPDYIPTHGQGAVPPSNPPPKSSQGRRRPNH</sequence>
<feature type="domain" description="MyTH4" evidence="4">
    <location>
        <begin position="557"/>
        <end position="737"/>
    </location>
</feature>
<dbReference type="InParanoid" id="S8FN04"/>
<dbReference type="HOGENOM" id="CLU_005171_2_0_1"/>
<feature type="compositionally biased region" description="Basic and acidic residues" evidence="1">
    <location>
        <begin position="400"/>
        <end position="413"/>
    </location>
</feature>
<dbReference type="eggNOG" id="ENOG502QR6X">
    <property type="taxonomic scope" value="Eukaryota"/>
</dbReference>
<feature type="compositionally biased region" description="Low complexity" evidence="1">
    <location>
        <begin position="220"/>
        <end position="244"/>
    </location>
</feature>
<dbReference type="GO" id="GO:0005856">
    <property type="term" value="C:cytoskeleton"/>
    <property type="evidence" value="ECO:0007669"/>
    <property type="project" value="InterPro"/>
</dbReference>
<dbReference type="Gene3D" id="2.20.70.10">
    <property type="match status" value="1"/>
</dbReference>
<dbReference type="EMBL" id="KE504134">
    <property type="protein sequence ID" value="EPT02666.1"/>
    <property type="molecule type" value="Genomic_DNA"/>
</dbReference>
<dbReference type="FunFam" id="1.10.555.10:FF:000045">
    <property type="entry name" value="RhoGAP domain containing protein"/>
    <property type="match status" value="1"/>
</dbReference>
<evidence type="ECO:0000313" key="6">
    <source>
        <dbReference type="Proteomes" id="UP000015241"/>
    </source>
</evidence>
<dbReference type="Pfam" id="PF00620">
    <property type="entry name" value="RhoGAP"/>
    <property type="match status" value="1"/>
</dbReference>
<feature type="region of interest" description="Disordered" evidence="1">
    <location>
        <begin position="383"/>
        <end position="461"/>
    </location>
</feature>
<dbReference type="SMART" id="SM00139">
    <property type="entry name" value="MyTH4"/>
    <property type="match status" value="1"/>
</dbReference>
<dbReference type="PROSITE" id="PS51016">
    <property type="entry name" value="MYTH4"/>
    <property type="match status" value="1"/>
</dbReference>
<dbReference type="SUPFAM" id="SSF48350">
    <property type="entry name" value="GTPase activation domain, GAP"/>
    <property type="match status" value="1"/>
</dbReference>
<evidence type="ECO:0000259" key="2">
    <source>
        <dbReference type="PROSITE" id="PS50020"/>
    </source>
</evidence>
<evidence type="ECO:0008006" key="7">
    <source>
        <dbReference type="Google" id="ProtNLM"/>
    </source>
</evidence>
<dbReference type="Gene3D" id="1.25.40.530">
    <property type="entry name" value="MyTH4 domain"/>
    <property type="match status" value="1"/>
</dbReference>
<reference evidence="5 6" key="1">
    <citation type="journal article" date="2012" name="Science">
        <title>The Paleozoic origin of enzymatic lignin decomposition reconstructed from 31 fungal genomes.</title>
        <authorList>
            <person name="Floudas D."/>
            <person name="Binder M."/>
            <person name="Riley R."/>
            <person name="Barry K."/>
            <person name="Blanchette R.A."/>
            <person name="Henrissat B."/>
            <person name="Martinez A.T."/>
            <person name="Otillar R."/>
            <person name="Spatafora J.W."/>
            <person name="Yadav J.S."/>
            <person name="Aerts A."/>
            <person name="Benoit I."/>
            <person name="Boyd A."/>
            <person name="Carlson A."/>
            <person name="Copeland A."/>
            <person name="Coutinho P.M."/>
            <person name="de Vries R.P."/>
            <person name="Ferreira P."/>
            <person name="Findley K."/>
            <person name="Foster B."/>
            <person name="Gaskell J."/>
            <person name="Glotzer D."/>
            <person name="Gorecki P."/>
            <person name="Heitman J."/>
            <person name="Hesse C."/>
            <person name="Hori C."/>
            <person name="Igarashi K."/>
            <person name="Jurgens J.A."/>
            <person name="Kallen N."/>
            <person name="Kersten P."/>
            <person name="Kohler A."/>
            <person name="Kuees U."/>
            <person name="Kumar T.K.A."/>
            <person name="Kuo A."/>
            <person name="LaButti K."/>
            <person name="Larrondo L.F."/>
            <person name="Lindquist E."/>
            <person name="Ling A."/>
            <person name="Lombard V."/>
            <person name="Lucas S."/>
            <person name="Lundell T."/>
            <person name="Martin R."/>
            <person name="McLaughlin D.J."/>
            <person name="Morgenstern I."/>
            <person name="Morin E."/>
            <person name="Murat C."/>
            <person name="Nagy L.G."/>
            <person name="Nolan M."/>
            <person name="Ohm R.A."/>
            <person name="Patyshakuliyeva A."/>
            <person name="Rokas A."/>
            <person name="Ruiz-Duenas F.J."/>
            <person name="Sabat G."/>
            <person name="Salamov A."/>
            <person name="Samejima M."/>
            <person name="Schmutz J."/>
            <person name="Slot J.C."/>
            <person name="St John F."/>
            <person name="Stenlid J."/>
            <person name="Sun H."/>
            <person name="Sun S."/>
            <person name="Syed K."/>
            <person name="Tsang A."/>
            <person name="Wiebenga A."/>
            <person name="Young D."/>
            <person name="Pisabarro A."/>
            <person name="Eastwood D.C."/>
            <person name="Martin F."/>
            <person name="Cullen D."/>
            <person name="Grigoriev I.V."/>
            <person name="Hibbett D.S."/>
        </authorList>
    </citation>
    <scope>NUCLEOTIDE SEQUENCE</scope>
    <source>
        <strain evidence="6">FP-58527</strain>
    </source>
</reference>
<dbReference type="Pfam" id="PF00784">
    <property type="entry name" value="MyTH4"/>
    <property type="match status" value="1"/>
</dbReference>
<dbReference type="InterPro" id="IPR036020">
    <property type="entry name" value="WW_dom_sf"/>
</dbReference>
<feature type="compositionally biased region" description="Basic and acidic residues" evidence="1">
    <location>
        <begin position="315"/>
        <end position="325"/>
    </location>
</feature>
<dbReference type="InterPro" id="IPR001202">
    <property type="entry name" value="WW_dom"/>
</dbReference>
<dbReference type="InterPro" id="IPR000857">
    <property type="entry name" value="MyTH4_dom"/>
</dbReference>
<accession>S8FN04</accession>
<dbReference type="AlphaFoldDB" id="S8FN04"/>
<dbReference type="SMART" id="SM00456">
    <property type="entry name" value="WW"/>
    <property type="match status" value="1"/>
</dbReference>
<dbReference type="OrthoDB" id="437889at2759"/>
<evidence type="ECO:0000259" key="4">
    <source>
        <dbReference type="PROSITE" id="PS51016"/>
    </source>
</evidence>
<feature type="domain" description="Rho-GAP" evidence="3">
    <location>
        <begin position="748"/>
        <end position="937"/>
    </location>
</feature>
<evidence type="ECO:0000259" key="3">
    <source>
        <dbReference type="PROSITE" id="PS50238"/>
    </source>
</evidence>
<dbReference type="PANTHER" id="PTHR45876">
    <property type="entry name" value="FI04035P"/>
    <property type="match status" value="1"/>
</dbReference>
<dbReference type="GO" id="GO:0007165">
    <property type="term" value="P:signal transduction"/>
    <property type="evidence" value="ECO:0007669"/>
    <property type="project" value="InterPro"/>
</dbReference>
<evidence type="ECO:0000313" key="5">
    <source>
        <dbReference type="EMBL" id="EPT02666.1"/>
    </source>
</evidence>
<feature type="compositionally biased region" description="Low complexity" evidence="1">
    <location>
        <begin position="333"/>
        <end position="349"/>
    </location>
</feature>
<name>S8FN04_FOMSC</name>
<feature type="compositionally biased region" description="Polar residues" evidence="1">
    <location>
        <begin position="11"/>
        <end position="20"/>
    </location>
</feature>
<dbReference type="PROSITE" id="PS50020">
    <property type="entry name" value="WW_DOMAIN_2"/>
    <property type="match status" value="1"/>
</dbReference>
<feature type="compositionally biased region" description="Polar residues" evidence="1">
    <location>
        <begin position="194"/>
        <end position="212"/>
    </location>
</feature>
<feature type="compositionally biased region" description="Polar residues" evidence="1">
    <location>
        <begin position="286"/>
        <end position="303"/>
    </location>
</feature>
<dbReference type="InterPro" id="IPR000198">
    <property type="entry name" value="RhoGAP_dom"/>
</dbReference>
<feature type="domain" description="WW" evidence="2">
    <location>
        <begin position="120"/>
        <end position="153"/>
    </location>
</feature>
<dbReference type="STRING" id="743788.S8FN04"/>
<feature type="region of interest" description="Disordered" evidence="1">
    <location>
        <begin position="1"/>
        <end position="70"/>
    </location>
</feature>
<dbReference type="SUPFAM" id="SSF51045">
    <property type="entry name" value="WW domain"/>
    <property type="match status" value="1"/>
</dbReference>
<feature type="compositionally biased region" description="Basic and acidic residues" evidence="1">
    <location>
        <begin position="176"/>
        <end position="192"/>
    </location>
</feature>
<gene>
    <name evidence="5" type="ORF">FOMPIDRAFT_1035839</name>
</gene>
<keyword evidence="6" id="KW-1185">Reference proteome</keyword>
<dbReference type="GO" id="GO:0005096">
    <property type="term" value="F:GTPase activator activity"/>
    <property type="evidence" value="ECO:0007669"/>
    <property type="project" value="TreeGrafter"/>
</dbReference>
<proteinExistence type="predicted"/>
<dbReference type="SMART" id="SM00324">
    <property type="entry name" value="RhoGAP"/>
    <property type="match status" value="1"/>
</dbReference>
<dbReference type="Proteomes" id="UP000015241">
    <property type="component" value="Unassembled WGS sequence"/>
</dbReference>
<evidence type="ECO:0000256" key="1">
    <source>
        <dbReference type="SAM" id="MobiDB-lite"/>
    </source>
</evidence>
<dbReference type="GO" id="GO:0005737">
    <property type="term" value="C:cytoplasm"/>
    <property type="evidence" value="ECO:0007669"/>
    <property type="project" value="TreeGrafter"/>
</dbReference>
<dbReference type="CDD" id="cd00201">
    <property type="entry name" value="WW"/>
    <property type="match status" value="1"/>
</dbReference>
<dbReference type="Pfam" id="PF00397">
    <property type="entry name" value="WW"/>
    <property type="match status" value="1"/>
</dbReference>
<organism evidence="5 6">
    <name type="scientific">Fomitopsis schrenkii</name>
    <name type="common">Brown rot fungus</name>
    <dbReference type="NCBI Taxonomy" id="2126942"/>
    <lineage>
        <taxon>Eukaryota</taxon>
        <taxon>Fungi</taxon>
        <taxon>Dikarya</taxon>
        <taxon>Basidiomycota</taxon>
        <taxon>Agaricomycotina</taxon>
        <taxon>Agaricomycetes</taxon>
        <taxon>Polyporales</taxon>
        <taxon>Fomitopsis</taxon>
    </lineage>
</organism>
<feature type="region of interest" description="Disordered" evidence="1">
    <location>
        <begin position="171"/>
        <end position="349"/>
    </location>
</feature>
<feature type="compositionally biased region" description="Basic and acidic residues" evidence="1">
    <location>
        <begin position="1"/>
        <end position="10"/>
    </location>
</feature>
<feature type="compositionally biased region" description="Pro residues" evidence="1">
    <location>
        <begin position="434"/>
        <end position="443"/>
    </location>
</feature>
<feature type="compositionally biased region" description="Polar residues" evidence="1">
    <location>
        <begin position="55"/>
        <end position="70"/>
    </location>
</feature>
<dbReference type="InterPro" id="IPR008936">
    <property type="entry name" value="Rho_GTPase_activation_prot"/>
</dbReference>
<dbReference type="PROSITE" id="PS50238">
    <property type="entry name" value="RHOGAP"/>
    <property type="match status" value="1"/>
</dbReference>